<dbReference type="AlphaFoldDB" id="A0A0D2WUA6"/>
<proteinExistence type="inferred from homology"/>
<comment type="similarity">
    <text evidence="2">Belongs to the peptidase S54 family.</text>
</comment>
<dbReference type="InterPro" id="IPR050925">
    <property type="entry name" value="Rhomboid_protease_S54"/>
</dbReference>
<dbReference type="FunFam" id="1.20.1540.10:FF:000012">
    <property type="entry name" value="Rhomboid family protein"/>
    <property type="match status" value="1"/>
</dbReference>
<evidence type="ECO:0000256" key="2">
    <source>
        <dbReference type="ARBA" id="ARBA00009045"/>
    </source>
</evidence>
<dbReference type="FunCoup" id="A0A0D2WUA6">
    <property type="interactions" value="297"/>
</dbReference>
<dbReference type="GO" id="GO:0004252">
    <property type="term" value="F:serine-type endopeptidase activity"/>
    <property type="evidence" value="ECO:0007669"/>
    <property type="project" value="InterPro"/>
</dbReference>
<evidence type="ECO:0000313" key="12">
    <source>
        <dbReference type="Proteomes" id="UP000008743"/>
    </source>
</evidence>
<feature type="transmembrane region" description="Helical" evidence="8">
    <location>
        <begin position="241"/>
        <end position="266"/>
    </location>
</feature>
<dbReference type="InterPro" id="IPR022764">
    <property type="entry name" value="Peptidase_S54_rhomboid_dom"/>
</dbReference>
<feature type="compositionally biased region" description="Basic residues" evidence="7">
    <location>
        <begin position="125"/>
        <end position="134"/>
    </location>
</feature>
<dbReference type="GO" id="GO:0016020">
    <property type="term" value="C:membrane"/>
    <property type="evidence" value="ECO:0007669"/>
    <property type="project" value="UniProtKB-SubCell"/>
</dbReference>
<keyword evidence="5 8" id="KW-1133">Transmembrane helix</keyword>
<accession>A0A0D2WUA6</accession>
<dbReference type="EMBL" id="KE346370">
    <property type="protein sequence ID" value="KJE96205.1"/>
    <property type="molecule type" value="Genomic_DNA"/>
</dbReference>
<keyword evidence="12" id="KW-1185">Reference proteome</keyword>
<feature type="transmembrane region" description="Helical" evidence="8">
    <location>
        <begin position="343"/>
        <end position="364"/>
    </location>
</feature>
<dbReference type="SUPFAM" id="SSF144091">
    <property type="entry name" value="Rhomboid-like"/>
    <property type="match status" value="1"/>
</dbReference>
<evidence type="ECO:0000256" key="4">
    <source>
        <dbReference type="ARBA" id="ARBA00022801"/>
    </source>
</evidence>
<reference evidence="12" key="1">
    <citation type="submission" date="2011-02" db="EMBL/GenBank/DDBJ databases">
        <title>The Genome Sequence of Capsaspora owczarzaki ATCC 30864.</title>
        <authorList>
            <person name="Russ C."/>
            <person name="Cuomo C."/>
            <person name="Burger G."/>
            <person name="Gray M.W."/>
            <person name="Holland P.W.H."/>
            <person name="King N."/>
            <person name="Lang F.B.F."/>
            <person name="Roger A.J."/>
            <person name="Ruiz-Trillo I."/>
            <person name="Young S.K."/>
            <person name="Zeng Q."/>
            <person name="Gargeya S."/>
            <person name="Alvarado L."/>
            <person name="Berlin A."/>
            <person name="Chapman S.B."/>
            <person name="Chen Z."/>
            <person name="Freedman E."/>
            <person name="Gellesch M."/>
            <person name="Goldberg J."/>
            <person name="Griggs A."/>
            <person name="Gujja S."/>
            <person name="Heilman E."/>
            <person name="Heiman D."/>
            <person name="Howarth C."/>
            <person name="Mehta T."/>
            <person name="Neiman D."/>
            <person name="Pearson M."/>
            <person name="Roberts A."/>
            <person name="Saif S."/>
            <person name="Shea T."/>
            <person name="Shenoy N."/>
            <person name="Sisk P."/>
            <person name="Stolte C."/>
            <person name="Sykes S."/>
            <person name="White J."/>
            <person name="Yandava C."/>
            <person name="Haas B."/>
            <person name="Nusbaum C."/>
            <person name="Birren B."/>
        </authorList>
    </citation>
    <scope>NUCLEOTIDE SEQUENCE</scope>
    <source>
        <strain evidence="12">ATCC 30864</strain>
    </source>
</reference>
<feature type="region of interest" description="Disordered" evidence="7">
    <location>
        <begin position="75"/>
        <end position="142"/>
    </location>
</feature>
<evidence type="ECO:0000256" key="6">
    <source>
        <dbReference type="ARBA" id="ARBA00023136"/>
    </source>
</evidence>
<keyword evidence="3 8" id="KW-0812">Transmembrane</keyword>
<dbReference type="Gene3D" id="1.20.1540.10">
    <property type="entry name" value="Rhomboid-like"/>
    <property type="match status" value="1"/>
</dbReference>
<dbReference type="eggNOG" id="KOG2980">
    <property type="taxonomic scope" value="Eukaryota"/>
</dbReference>
<evidence type="ECO:0000256" key="8">
    <source>
        <dbReference type="SAM" id="Phobius"/>
    </source>
</evidence>
<keyword evidence="6 8" id="KW-0472">Membrane</keyword>
<dbReference type="Pfam" id="PF01694">
    <property type="entry name" value="Rhomboid"/>
    <property type="match status" value="1"/>
</dbReference>
<gene>
    <name evidence="11" type="ORF">CAOG_006562</name>
</gene>
<feature type="chain" id="PRO_5002255252" description="Peptidase S54 rhomboid domain-containing protein" evidence="9">
    <location>
        <begin position="23"/>
        <end position="451"/>
    </location>
</feature>
<dbReference type="PhylomeDB" id="A0A0D2WUA6"/>
<name>A0A0D2WUA6_CAPO3</name>
<feature type="signal peptide" evidence="9">
    <location>
        <begin position="1"/>
        <end position="22"/>
    </location>
</feature>
<feature type="transmembrane region" description="Helical" evidence="8">
    <location>
        <begin position="376"/>
        <end position="397"/>
    </location>
</feature>
<dbReference type="Proteomes" id="UP000008743">
    <property type="component" value="Unassembled WGS sequence"/>
</dbReference>
<evidence type="ECO:0000256" key="7">
    <source>
        <dbReference type="SAM" id="MobiDB-lite"/>
    </source>
</evidence>
<dbReference type="InterPro" id="IPR035952">
    <property type="entry name" value="Rhomboid-like_sf"/>
</dbReference>
<dbReference type="PANTHER" id="PTHR43731">
    <property type="entry name" value="RHOMBOID PROTEASE"/>
    <property type="match status" value="1"/>
</dbReference>
<evidence type="ECO:0000313" key="11">
    <source>
        <dbReference type="EMBL" id="KJE96205.1"/>
    </source>
</evidence>
<protein>
    <recommendedName>
        <fullName evidence="10">Peptidase S54 rhomboid domain-containing protein</fullName>
    </recommendedName>
</protein>
<keyword evidence="4" id="KW-0378">Hydrolase</keyword>
<dbReference type="GO" id="GO:0006465">
    <property type="term" value="P:signal peptide processing"/>
    <property type="evidence" value="ECO:0007669"/>
    <property type="project" value="TreeGrafter"/>
</dbReference>
<dbReference type="RefSeq" id="XP_004345311.1">
    <property type="nucleotide sequence ID" value="XM_004345261.2"/>
</dbReference>
<evidence type="ECO:0000256" key="1">
    <source>
        <dbReference type="ARBA" id="ARBA00004141"/>
    </source>
</evidence>
<keyword evidence="9" id="KW-0732">Signal</keyword>
<feature type="transmembrane region" description="Helical" evidence="8">
    <location>
        <begin position="167"/>
        <end position="188"/>
    </location>
</feature>
<dbReference type="STRING" id="595528.A0A0D2WUA6"/>
<evidence type="ECO:0000256" key="5">
    <source>
        <dbReference type="ARBA" id="ARBA00022989"/>
    </source>
</evidence>
<feature type="domain" description="Peptidase S54 rhomboid" evidence="10">
    <location>
        <begin position="283"/>
        <end position="422"/>
    </location>
</feature>
<dbReference type="PANTHER" id="PTHR43731:SF14">
    <property type="entry name" value="PRESENILIN-ASSOCIATED RHOMBOID-LIKE PROTEIN, MITOCHONDRIAL"/>
    <property type="match status" value="1"/>
</dbReference>
<evidence type="ECO:0000259" key="10">
    <source>
        <dbReference type="Pfam" id="PF01694"/>
    </source>
</evidence>
<organism evidence="11 12">
    <name type="scientific">Capsaspora owczarzaki (strain ATCC 30864)</name>
    <dbReference type="NCBI Taxonomy" id="595528"/>
    <lineage>
        <taxon>Eukaryota</taxon>
        <taxon>Filasterea</taxon>
        <taxon>Capsaspora</taxon>
    </lineage>
</organism>
<sequence>MAGRPLRAVVLGLSTWTASVSTSRAPAATKACQHSLLLLPSIATSRSGGRSSAGFPVRSLLAPIFRGFSSGSGAPSTALSRAPLHSNDSQEYIPTGRFAPDGRPIYMRRVQLQMASPSSQDSQRHHTHDHRHHQRQADHDYDDADQQERFRRAYEDQARSQREPNRFVKPILFTAVVAVGSFAIAAVVEHDRIVRRYNEPPLSRFQQWLNKAAFDLPSDQPAPVLESLRNYIDAAPPSVKLMWGIVGLNTLVFAAWRIPALLPFMYNNFLSHPGSGRALPKLLSAFSHRDPVHFGINMFALYGFGQVSQQDLGSEQFVALFLTAAVGSSLASHLYANAARRFVPSLGASGALLGIVASAVAVHPNLAVGIPFVPDVYFPAWQAFAATCTLDVLGLIFRWRMFDHAAHLGGALIGGCYALYCRPTVWGEWKRAWLQQYLSTKAHVKRSLGLK</sequence>
<evidence type="ECO:0000256" key="3">
    <source>
        <dbReference type="ARBA" id="ARBA00022692"/>
    </source>
</evidence>
<evidence type="ECO:0000256" key="9">
    <source>
        <dbReference type="SAM" id="SignalP"/>
    </source>
</evidence>
<comment type="subcellular location">
    <subcellularLocation>
        <location evidence="1">Membrane</location>
        <topology evidence="1">Multi-pass membrane protein</topology>
    </subcellularLocation>
</comment>
<dbReference type="InParanoid" id="A0A0D2WUA6"/>
<feature type="transmembrane region" description="Helical" evidence="8">
    <location>
        <begin position="317"/>
        <end position="336"/>
    </location>
</feature>
<dbReference type="OrthoDB" id="10260614at2759"/>